<dbReference type="RefSeq" id="XP_004258239.1">
    <property type="nucleotide sequence ID" value="XM_004258191.1"/>
</dbReference>
<dbReference type="Proteomes" id="UP000014680">
    <property type="component" value="Unassembled WGS sequence"/>
</dbReference>
<gene>
    <name evidence="2" type="ORF">EIN_143180</name>
</gene>
<name>A0A0A1UCS5_ENTIV</name>
<proteinExistence type="predicted"/>
<dbReference type="GeneID" id="14890465"/>
<evidence type="ECO:0000313" key="2">
    <source>
        <dbReference type="EMBL" id="ELP91468.1"/>
    </source>
</evidence>
<dbReference type="KEGG" id="eiv:EIN_143180"/>
<protein>
    <submittedName>
        <fullName evidence="2">Uncharacterized protein</fullName>
    </submittedName>
</protein>
<evidence type="ECO:0000256" key="1">
    <source>
        <dbReference type="SAM" id="MobiDB-lite"/>
    </source>
</evidence>
<sequence>MGESTKISFETVFLVKDSTSDNLIGPLTNITLGNWDFLKSTEDQKRVFTRVDNYPFVEVNDLYYSVDENLDLVCEFYKNPSKHRNDEDLFVTQLDSDISPVEDEHVEFQNEEVNTVVPDTQQTDNGYLSTNPRVISPQNPNGQRQPSEPQLYTPIPVMLVPFPLTSEQSSHILQLPPLSANQGIQQLPQWSMPLAPMNPQCYQFGLPLVNPPNIQ</sequence>
<feature type="region of interest" description="Disordered" evidence="1">
    <location>
        <begin position="117"/>
        <end position="150"/>
    </location>
</feature>
<reference evidence="2 3" key="1">
    <citation type="submission" date="2012-10" db="EMBL/GenBank/DDBJ databases">
        <authorList>
            <person name="Zafar N."/>
            <person name="Inman J."/>
            <person name="Hall N."/>
            <person name="Lorenzi H."/>
            <person name="Caler E."/>
        </authorList>
    </citation>
    <scope>NUCLEOTIDE SEQUENCE [LARGE SCALE GENOMIC DNA]</scope>
    <source>
        <strain evidence="2 3">IP1</strain>
    </source>
</reference>
<organism evidence="2 3">
    <name type="scientific">Entamoeba invadens IP1</name>
    <dbReference type="NCBI Taxonomy" id="370355"/>
    <lineage>
        <taxon>Eukaryota</taxon>
        <taxon>Amoebozoa</taxon>
        <taxon>Evosea</taxon>
        <taxon>Archamoebae</taxon>
        <taxon>Mastigamoebida</taxon>
        <taxon>Entamoebidae</taxon>
        <taxon>Entamoeba</taxon>
    </lineage>
</organism>
<dbReference type="VEuPathDB" id="AmoebaDB:EIN_143180"/>
<evidence type="ECO:0000313" key="3">
    <source>
        <dbReference type="Proteomes" id="UP000014680"/>
    </source>
</evidence>
<accession>A0A0A1UCS5</accession>
<keyword evidence="3" id="KW-1185">Reference proteome</keyword>
<dbReference type="EMBL" id="KB206469">
    <property type="protein sequence ID" value="ELP91468.1"/>
    <property type="molecule type" value="Genomic_DNA"/>
</dbReference>
<dbReference type="AlphaFoldDB" id="A0A0A1UCS5"/>